<dbReference type="Pfam" id="PF00389">
    <property type="entry name" value="2-Hacid_dh"/>
    <property type="match status" value="1"/>
</dbReference>
<keyword evidence="2 3" id="KW-0560">Oxidoreductase</keyword>
<dbReference type="InterPro" id="IPR006139">
    <property type="entry name" value="D-isomer_2_OHA_DH_cat_dom"/>
</dbReference>
<dbReference type="InterPro" id="IPR050223">
    <property type="entry name" value="D-isomer_2-hydroxyacid_DH"/>
</dbReference>
<dbReference type="PROSITE" id="PS00671">
    <property type="entry name" value="D_2_HYDROXYACID_DH_3"/>
    <property type="match status" value="1"/>
</dbReference>
<dbReference type="InterPro" id="IPR029752">
    <property type="entry name" value="D-isomer_DH_CS1"/>
</dbReference>
<dbReference type="SUPFAM" id="SSF51735">
    <property type="entry name" value="NAD(P)-binding Rossmann-fold domains"/>
    <property type="match status" value="1"/>
</dbReference>
<dbReference type="InterPro" id="IPR036291">
    <property type="entry name" value="NAD(P)-bd_dom_sf"/>
</dbReference>
<evidence type="ECO:0000313" key="6">
    <source>
        <dbReference type="EMBL" id="ODQ79220.1"/>
    </source>
</evidence>
<dbReference type="RefSeq" id="XP_018984548.1">
    <property type="nucleotide sequence ID" value="XM_019129251.1"/>
</dbReference>
<evidence type="ECO:0000256" key="3">
    <source>
        <dbReference type="RuleBase" id="RU003719"/>
    </source>
</evidence>
<dbReference type="GO" id="GO:0030267">
    <property type="term" value="F:glyoxylate reductase (NADPH) activity"/>
    <property type="evidence" value="ECO:0007669"/>
    <property type="project" value="TreeGrafter"/>
</dbReference>
<evidence type="ECO:0000256" key="2">
    <source>
        <dbReference type="ARBA" id="ARBA00023002"/>
    </source>
</evidence>
<dbReference type="PANTHER" id="PTHR10996:SF257">
    <property type="entry name" value="GLYOXYLATE REDUCTASE 1"/>
    <property type="match status" value="1"/>
</dbReference>
<evidence type="ECO:0000313" key="7">
    <source>
        <dbReference type="Proteomes" id="UP000094336"/>
    </source>
</evidence>
<proteinExistence type="inferred from homology"/>
<dbReference type="GeneID" id="30147104"/>
<dbReference type="CDD" id="cd12168">
    <property type="entry name" value="Mand_dh_like"/>
    <property type="match status" value="1"/>
</dbReference>
<evidence type="ECO:0000259" key="5">
    <source>
        <dbReference type="Pfam" id="PF02826"/>
    </source>
</evidence>
<dbReference type="AlphaFoldDB" id="A0A1E3QNK2"/>
<organism evidence="6 7">
    <name type="scientific">Babjeviella inositovora NRRL Y-12698</name>
    <dbReference type="NCBI Taxonomy" id="984486"/>
    <lineage>
        <taxon>Eukaryota</taxon>
        <taxon>Fungi</taxon>
        <taxon>Dikarya</taxon>
        <taxon>Ascomycota</taxon>
        <taxon>Saccharomycotina</taxon>
        <taxon>Pichiomycetes</taxon>
        <taxon>Serinales incertae sedis</taxon>
        <taxon>Babjeviella</taxon>
    </lineage>
</organism>
<dbReference type="PROSITE" id="PS00065">
    <property type="entry name" value="D_2_HYDROXYACID_DH_1"/>
    <property type="match status" value="1"/>
</dbReference>
<dbReference type="SUPFAM" id="SSF52283">
    <property type="entry name" value="Formate/glycerate dehydrogenase catalytic domain-like"/>
    <property type="match status" value="1"/>
</dbReference>
<dbReference type="PROSITE" id="PS00670">
    <property type="entry name" value="D_2_HYDROXYACID_DH_2"/>
    <property type="match status" value="1"/>
</dbReference>
<evidence type="ECO:0000256" key="1">
    <source>
        <dbReference type="ARBA" id="ARBA00005854"/>
    </source>
</evidence>
<gene>
    <name evidence="6" type="ORF">BABINDRAFT_162259</name>
</gene>
<accession>A0A1E3QNK2</accession>
<evidence type="ECO:0008006" key="8">
    <source>
        <dbReference type="Google" id="ProtNLM"/>
    </source>
</evidence>
<dbReference type="GO" id="GO:0016618">
    <property type="term" value="F:hydroxypyruvate reductase [NAD(P)H] activity"/>
    <property type="evidence" value="ECO:0007669"/>
    <property type="project" value="TreeGrafter"/>
</dbReference>
<name>A0A1E3QNK2_9ASCO</name>
<feature type="domain" description="D-isomer specific 2-hydroxyacid dehydrogenase NAD-binding" evidence="5">
    <location>
        <begin position="124"/>
        <end position="298"/>
    </location>
</feature>
<comment type="similarity">
    <text evidence="1 3">Belongs to the D-isomer specific 2-hydroxyacid dehydrogenase family.</text>
</comment>
<dbReference type="PANTHER" id="PTHR10996">
    <property type="entry name" value="2-HYDROXYACID DEHYDROGENASE-RELATED"/>
    <property type="match status" value="1"/>
</dbReference>
<dbReference type="Gene3D" id="3.40.50.720">
    <property type="entry name" value="NAD(P)-binding Rossmann-like Domain"/>
    <property type="match status" value="2"/>
</dbReference>
<keyword evidence="7" id="KW-1185">Reference proteome</keyword>
<reference evidence="7" key="1">
    <citation type="submission" date="2016-05" db="EMBL/GenBank/DDBJ databases">
        <title>Comparative genomics of biotechnologically important yeasts.</title>
        <authorList>
            <consortium name="DOE Joint Genome Institute"/>
            <person name="Riley R."/>
            <person name="Haridas S."/>
            <person name="Wolfe K.H."/>
            <person name="Lopes M.R."/>
            <person name="Hittinger C.T."/>
            <person name="Goker M."/>
            <person name="Salamov A."/>
            <person name="Wisecaver J."/>
            <person name="Long T.M."/>
            <person name="Aerts A.L."/>
            <person name="Barry K."/>
            <person name="Choi C."/>
            <person name="Clum A."/>
            <person name="Coughlan A.Y."/>
            <person name="Deshpande S."/>
            <person name="Douglass A.P."/>
            <person name="Hanson S.J."/>
            <person name="Klenk H.-P."/>
            <person name="Labutti K."/>
            <person name="Lapidus A."/>
            <person name="Lindquist E."/>
            <person name="Lipzen A."/>
            <person name="Meier-Kolthoff J.P."/>
            <person name="Ohm R.A."/>
            <person name="Otillar R.P."/>
            <person name="Pangilinan J."/>
            <person name="Peng Y."/>
            <person name="Rokas A."/>
            <person name="Rosa C.A."/>
            <person name="Scheuner C."/>
            <person name="Sibirny A.A."/>
            <person name="Slot J.C."/>
            <person name="Stielow J.B."/>
            <person name="Sun H."/>
            <person name="Kurtzman C.P."/>
            <person name="Blackwell M."/>
            <person name="Grigoriev I.V."/>
            <person name="Jeffries T.W."/>
        </authorList>
    </citation>
    <scope>NUCLEOTIDE SEQUENCE [LARGE SCALE GENOMIC DNA]</scope>
    <source>
        <strain evidence="7">NRRL Y-12698</strain>
    </source>
</reference>
<evidence type="ECO:0000259" key="4">
    <source>
        <dbReference type="Pfam" id="PF00389"/>
    </source>
</evidence>
<dbReference type="EMBL" id="KV454433">
    <property type="protein sequence ID" value="ODQ79220.1"/>
    <property type="molecule type" value="Genomic_DNA"/>
</dbReference>
<dbReference type="Proteomes" id="UP000094336">
    <property type="component" value="Unassembled WGS sequence"/>
</dbReference>
<dbReference type="InterPro" id="IPR006140">
    <property type="entry name" value="D-isomer_DH_NAD-bd"/>
</dbReference>
<dbReference type="GO" id="GO:0005829">
    <property type="term" value="C:cytosol"/>
    <property type="evidence" value="ECO:0007669"/>
    <property type="project" value="TreeGrafter"/>
</dbReference>
<dbReference type="InterPro" id="IPR029753">
    <property type="entry name" value="D-isomer_DH_CS"/>
</dbReference>
<sequence>MTSATAKPKVLMLGTVTWAHDAWTQLGAVADVVHVDSVDREQFIRDLQGKYSDAVVISRTFNSVEQTGRFDAEMAAALPASIKAVCHNGAGYDQIDVEPLTKRGIQVSNVPAAVDSATALTNVYLIMSCLRNYQFGHQQLLKGEFKTGVPVGRDPESCVVGILGMGGIGRSVLRKLKGLCPKKIVYHNRSRLAAELEDGAEYVASFEAFLAQCDVISINCPLNEHTRHLINKLTIAQMKDGVVIVNTARGAVINESDLIVALKSGKVGAAGLDVFEFEPEVPRELLELPTVSAVPHMGTHTRETQQAMEEVVVANVALVLATGSVKTIVFEQKDKF</sequence>
<protein>
    <recommendedName>
        <fullName evidence="8">Glyoxylate reductase</fullName>
    </recommendedName>
</protein>
<dbReference type="Pfam" id="PF02826">
    <property type="entry name" value="2-Hacid_dh_C"/>
    <property type="match status" value="1"/>
</dbReference>
<dbReference type="STRING" id="984486.A0A1E3QNK2"/>
<dbReference type="OrthoDB" id="9991913at2759"/>
<feature type="domain" description="D-isomer specific 2-hydroxyacid dehydrogenase catalytic" evidence="4">
    <location>
        <begin position="22"/>
        <end position="329"/>
    </location>
</feature>
<dbReference type="GO" id="GO:0051287">
    <property type="term" value="F:NAD binding"/>
    <property type="evidence" value="ECO:0007669"/>
    <property type="project" value="InterPro"/>
</dbReference>
<dbReference type="FunFam" id="3.40.50.720:FF:000234">
    <property type="entry name" value="2-hydroxyacid dehydrogenase, putative"/>
    <property type="match status" value="1"/>
</dbReference>